<dbReference type="GO" id="GO:0006935">
    <property type="term" value="P:chemotaxis"/>
    <property type="evidence" value="ECO:0007669"/>
    <property type="project" value="UniProtKB-KW"/>
</dbReference>
<gene>
    <name evidence="3" type="ORF">DET59_11762</name>
</gene>
<dbReference type="AlphaFoldDB" id="A0A366EIE8"/>
<dbReference type="OrthoDB" id="9788100at2"/>
<reference evidence="3 4" key="1">
    <citation type="submission" date="2018-06" db="EMBL/GenBank/DDBJ databases">
        <title>Freshwater and sediment microbial communities from various areas in North America, analyzing microbe dynamics in response to fracking.</title>
        <authorList>
            <person name="Lamendella R."/>
        </authorList>
    </citation>
    <scope>NUCLEOTIDE SEQUENCE [LARGE SCALE GENOMIC DNA]</scope>
    <source>
        <strain evidence="3 4">97B</strain>
    </source>
</reference>
<comment type="caution">
    <text evidence="3">The sequence shown here is derived from an EMBL/GenBank/DDBJ whole genome shotgun (WGS) entry which is preliminary data.</text>
</comment>
<name>A0A366EIE8_9BACI</name>
<dbReference type="Gene3D" id="3.40.1550.10">
    <property type="entry name" value="CheC-like"/>
    <property type="match status" value="1"/>
</dbReference>
<dbReference type="InterPro" id="IPR028051">
    <property type="entry name" value="CheX-like_dom"/>
</dbReference>
<evidence type="ECO:0000313" key="4">
    <source>
        <dbReference type="Proteomes" id="UP000252118"/>
    </source>
</evidence>
<dbReference type="InterPro" id="IPR038756">
    <property type="entry name" value="CheX-like"/>
</dbReference>
<feature type="domain" description="Chemotaxis phosphatase CheX-like" evidence="2">
    <location>
        <begin position="44"/>
        <end position="121"/>
    </location>
</feature>
<evidence type="ECO:0000256" key="1">
    <source>
        <dbReference type="ARBA" id="ARBA00022500"/>
    </source>
</evidence>
<dbReference type="CDD" id="cd17906">
    <property type="entry name" value="CheX"/>
    <property type="match status" value="1"/>
</dbReference>
<dbReference type="InterPro" id="IPR028976">
    <property type="entry name" value="CheC-like_sf"/>
</dbReference>
<dbReference type="PANTHER" id="PTHR39452">
    <property type="entry name" value="CHEY-P PHOSPHATASE CHEX"/>
    <property type="match status" value="1"/>
</dbReference>
<evidence type="ECO:0000313" key="3">
    <source>
        <dbReference type="EMBL" id="RBP02187.1"/>
    </source>
</evidence>
<dbReference type="RefSeq" id="WP_113970785.1">
    <property type="nucleotide sequence ID" value="NZ_QNRJ01000017.1"/>
</dbReference>
<keyword evidence="1" id="KW-0145">Chemotaxis</keyword>
<dbReference type="EMBL" id="QNRJ01000017">
    <property type="protein sequence ID" value="RBP02187.1"/>
    <property type="molecule type" value="Genomic_DNA"/>
</dbReference>
<proteinExistence type="predicted"/>
<dbReference type="Pfam" id="PF13690">
    <property type="entry name" value="CheX"/>
    <property type="match status" value="1"/>
</dbReference>
<organism evidence="3 4">
    <name type="scientific">Rossellomorea aquimaris</name>
    <dbReference type="NCBI Taxonomy" id="189382"/>
    <lineage>
        <taxon>Bacteria</taxon>
        <taxon>Bacillati</taxon>
        <taxon>Bacillota</taxon>
        <taxon>Bacilli</taxon>
        <taxon>Bacillales</taxon>
        <taxon>Bacillaceae</taxon>
        <taxon>Rossellomorea</taxon>
    </lineage>
</organism>
<protein>
    <submittedName>
        <fullName evidence="3">Chemotaxis protein CheX</fullName>
    </submittedName>
</protein>
<dbReference type="SUPFAM" id="SSF103039">
    <property type="entry name" value="CheC-like"/>
    <property type="match status" value="1"/>
</dbReference>
<sequence length="149" mass="16017">MILTRSVTDILNSSIEAIKGVIPLYIDVLQPSLLTEPFSQHKIGVLIGITGDVRGRMIIDGEEESFQSLGASMFGMPLEGEMLESFAGELGNMIAGNLATLLAQAGHTLDITPPTVIVGQSKMYGFEKALKLPIVIENVGDFLVILMIE</sequence>
<dbReference type="Proteomes" id="UP000252118">
    <property type="component" value="Unassembled WGS sequence"/>
</dbReference>
<dbReference type="PANTHER" id="PTHR39452:SF1">
    <property type="entry name" value="CHEY-P PHOSPHATASE CHEX"/>
    <property type="match status" value="1"/>
</dbReference>
<evidence type="ECO:0000259" key="2">
    <source>
        <dbReference type="Pfam" id="PF13690"/>
    </source>
</evidence>
<accession>A0A366EIE8</accession>